<dbReference type="EMBL" id="CP110820">
    <property type="protein sequence ID" value="WPX96034.1"/>
    <property type="molecule type" value="Genomic_DNA"/>
</dbReference>
<evidence type="ECO:0000313" key="2">
    <source>
        <dbReference type="Proteomes" id="UP001327219"/>
    </source>
</evidence>
<proteinExistence type="predicted"/>
<name>A0ABZ0UK11_9RICK</name>
<protein>
    <submittedName>
        <fullName evidence="1">Uncharacterized protein</fullName>
    </submittedName>
</protein>
<accession>A0ABZ0UK11</accession>
<gene>
    <name evidence="1" type="ORF">Bandiella_00137</name>
</gene>
<dbReference type="Proteomes" id="UP001327219">
    <property type="component" value="Chromosome"/>
</dbReference>
<organism evidence="1 2">
    <name type="scientific">Candidatus Bandiella euplotis</name>
    <dbReference type="NCBI Taxonomy" id="1664265"/>
    <lineage>
        <taxon>Bacteria</taxon>
        <taxon>Pseudomonadati</taxon>
        <taxon>Pseudomonadota</taxon>
        <taxon>Alphaproteobacteria</taxon>
        <taxon>Rickettsiales</taxon>
        <taxon>Candidatus Midichloriaceae</taxon>
        <taxon>Candidatus Bandiella</taxon>
    </lineage>
</organism>
<dbReference type="RefSeq" id="WP_323732989.1">
    <property type="nucleotide sequence ID" value="NZ_CP110820.1"/>
</dbReference>
<keyword evidence="2" id="KW-1185">Reference proteome</keyword>
<reference evidence="1 2" key="1">
    <citation type="submission" date="2022-11" db="EMBL/GenBank/DDBJ databases">
        <title>Host association and intracellularity evolved multiple times independently in the Rickettsiales.</title>
        <authorList>
            <person name="Castelli M."/>
            <person name="Nardi T."/>
            <person name="Gammuto L."/>
            <person name="Bellinzona G."/>
            <person name="Sabaneyeva E."/>
            <person name="Potekhin A."/>
            <person name="Serra V."/>
            <person name="Petroni G."/>
            <person name="Sassera D."/>
        </authorList>
    </citation>
    <scope>NUCLEOTIDE SEQUENCE [LARGE SCALE GENOMIC DNA]</scope>
    <source>
        <strain evidence="1 2">NDG2</strain>
    </source>
</reference>
<evidence type="ECO:0000313" key="1">
    <source>
        <dbReference type="EMBL" id="WPX96034.1"/>
    </source>
</evidence>
<sequence>MTTLSNLIWGYFMNSDKQNSILISVPQASQVDVVKSADGVNEYVLSSPFLDDFSTTPFSTYLPTFKQSNVVEYVPNGGMGKAFAKLYRKINSESMAKNSVIENKDQPLAKDVSEGDTNGFTYSSLYDFTHLKYYTAAVVGLDVLSHSGPAPIYVLNVLEQVGMTIFHGCEIIQDIGYAAYYSSAALGWLSVGALHTVADIAYVGFYSANAVVQLGGYIWDTPLLAGSIVSGLGAYELYSIYKSGGFDNILPSKYVESDVGDNTVVIGSSDAADSTQSLAIVETTTFHYELS</sequence>